<proteinExistence type="predicted"/>
<comment type="caution">
    <text evidence="2">The sequence shown here is derived from an EMBL/GenBank/DDBJ whole genome shotgun (WGS) entry which is preliminary data.</text>
</comment>
<evidence type="ECO:0000256" key="1">
    <source>
        <dbReference type="SAM" id="Phobius"/>
    </source>
</evidence>
<dbReference type="Proteomes" id="UP001216907">
    <property type="component" value="Unassembled WGS sequence"/>
</dbReference>
<keyword evidence="1" id="KW-1133">Transmembrane helix</keyword>
<organism evidence="2 3">
    <name type="scientific">Paludisphaera mucosa</name>
    <dbReference type="NCBI Taxonomy" id="3030827"/>
    <lineage>
        <taxon>Bacteria</taxon>
        <taxon>Pseudomonadati</taxon>
        <taxon>Planctomycetota</taxon>
        <taxon>Planctomycetia</taxon>
        <taxon>Isosphaerales</taxon>
        <taxon>Isosphaeraceae</taxon>
        <taxon>Paludisphaera</taxon>
    </lineage>
</organism>
<dbReference type="EMBL" id="JARRAG010000002">
    <property type="protein sequence ID" value="MDG3006960.1"/>
    <property type="molecule type" value="Genomic_DNA"/>
</dbReference>
<reference evidence="2 3" key="1">
    <citation type="submission" date="2023-03" db="EMBL/GenBank/DDBJ databases">
        <title>Paludisphaera mucosa sp. nov. a novel planctomycete from northern fen.</title>
        <authorList>
            <person name="Ivanova A."/>
        </authorList>
    </citation>
    <scope>NUCLEOTIDE SEQUENCE [LARGE SCALE GENOMIC DNA]</scope>
    <source>
        <strain evidence="2 3">Pla2</strain>
    </source>
</reference>
<feature type="transmembrane region" description="Helical" evidence="1">
    <location>
        <begin position="128"/>
        <end position="149"/>
    </location>
</feature>
<keyword evidence="3" id="KW-1185">Reference proteome</keyword>
<evidence type="ECO:0008006" key="4">
    <source>
        <dbReference type="Google" id="ProtNLM"/>
    </source>
</evidence>
<feature type="transmembrane region" description="Helical" evidence="1">
    <location>
        <begin position="43"/>
        <end position="66"/>
    </location>
</feature>
<evidence type="ECO:0000313" key="2">
    <source>
        <dbReference type="EMBL" id="MDG3006960.1"/>
    </source>
</evidence>
<protein>
    <recommendedName>
        <fullName evidence="4">Serine/threonine protein kinase</fullName>
    </recommendedName>
</protein>
<sequence>MELEELQQEWRRLDQKLDRSLSLQTELVRQVVMPPARRRVRRLAVWPAIDVAFCVFGLILVGTFVSGHGSEWRLLAPAIAVMIGFIALLASSIRQLAAVGRIEWSGPVAEIQAALERLRVAKIRQFKWVMLHSPLLGFCGFLVGAHWLFDWLTEGRVDVLARLDARWVAANYAFGVLFALAGRHVARWLAARWAGRPWWRATLDGVSGESLRAAARDVDHWASLQDDPSRPGG</sequence>
<feature type="transmembrane region" description="Helical" evidence="1">
    <location>
        <begin position="169"/>
        <end position="190"/>
    </location>
</feature>
<accession>A0ABT6FHC6</accession>
<keyword evidence="1" id="KW-0472">Membrane</keyword>
<dbReference type="RefSeq" id="WP_277863250.1">
    <property type="nucleotide sequence ID" value="NZ_JARRAG010000002.1"/>
</dbReference>
<evidence type="ECO:0000313" key="3">
    <source>
        <dbReference type="Proteomes" id="UP001216907"/>
    </source>
</evidence>
<gene>
    <name evidence="2" type="ORF">PZE19_24580</name>
</gene>
<keyword evidence="1" id="KW-0812">Transmembrane</keyword>
<feature type="transmembrane region" description="Helical" evidence="1">
    <location>
        <begin position="72"/>
        <end position="91"/>
    </location>
</feature>
<name>A0ABT6FHC6_9BACT</name>